<dbReference type="AlphaFoldDB" id="A0A6G8PYE0"/>
<protein>
    <submittedName>
        <fullName evidence="5">Methyltransferase domain-containing protein</fullName>
    </submittedName>
</protein>
<dbReference type="GO" id="GO:0032259">
    <property type="term" value="P:methylation"/>
    <property type="evidence" value="ECO:0007669"/>
    <property type="project" value="UniProtKB-KW"/>
</dbReference>
<accession>A0A6G8PYE0</accession>
<feature type="domain" description="O-methyltransferase C-terminal" evidence="4">
    <location>
        <begin position="154"/>
        <end position="292"/>
    </location>
</feature>
<keyword evidence="1 5" id="KW-0489">Methyltransferase</keyword>
<dbReference type="PANTHER" id="PTHR11746">
    <property type="entry name" value="O-METHYLTRANSFERASE"/>
    <property type="match status" value="1"/>
</dbReference>
<dbReference type="InterPro" id="IPR036390">
    <property type="entry name" value="WH_DNA-bd_sf"/>
</dbReference>
<dbReference type="Gene3D" id="3.40.50.150">
    <property type="entry name" value="Vaccinia Virus protein VP39"/>
    <property type="match status" value="1"/>
</dbReference>
<dbReference type="InterPro" id="IPR016461">
    <property type="entry name" value="COMT-like"/>
</dbReference>
<sequence>MDHRELDWRGILLLGTALREGLLEAVADGARPAPEVAGALGLDERAVRIVLSALAELGALEETDEGFRLQEEHRRPLLDPEDPGYVGASVAHRLRLLEGWVRLPEVLKTGEPVENRTAPAFEGTETFVRALRRTGAEGAAEISSIVLSLLPEGASLLDVGGGPAANAEAFARDGARVTVFDRPEVLELMRGHLDAAGIASVAGDMNERLPEGPFDAVYFGNTSHMYGPEENKELFARMRRALAPGGLLVVREFVRGTSEEAALFAVNMLVLTPRGNTYTASEYEEWLRDVGFAGVEVVPIPGLVSHLVLARLPG</sequence>
<keyword evidence="2 5" id="KW-0808">Transferase</keyword>
<dbReference type="CDD" id="cd02440">
    <property type="entry name" value="AdoMet_MTases"/>
    <property type="match status" value="1"/>
</dbReference>
<dbReference type="KEGG" id="rmar:GBA65_12885"/>
<dbReference type="Pfam" id="PF00891">
    <property type="entry name" value="Methyltransf_2"/>
    <property type="match status" value="1"/>
</dbReference>
<organism evidence="5 6">
    <name type="scientific">Rubrobacter marinus</name>
    <dbReference type="NCBI Taxonomy" id="2653852"/>
    <lineage>
        <taxon>Bacteria</taxon>
        <taxon>Bacillati</taxon>
        <taxon>Actinomycetota</taxon>
        <taxon>Rubrobacteria</taxon>
        <taxon>Rubrobacterales</taxon>
        <taxon>Rubrobacteraceae</taxon>
        <taxon>Rubrobacter</taxon>
    </lineage>
</organism>
<dbReference type="InterPro" id="IPR036388">
    <property type="entry name" value="WH-like_DNA-bd_sf"/>
</dbReference>
<evidence type="ECO:0000256" key="1">
    <source>
        <dbReference type="ARBA" id="ARBA00022603"/>
    </source>
</evidence>
<dbReference type="InterPro" id="IPR029063">
    <property type="entry name" value="SAM-dependent_MTases_sf"/>
</dbReference>
<dbReference type="GO" id="GO:0008171">
    <property type="term" value="F:O-methyltransferase activity"/>
    <property type="evidence" value="ECO:0007669"/>
    <property type="project" value="InterPro"/>
</dbReference>
<evidence type="ECO:0000313" key="6">
    <source>
        <dbReference type="Proteomes" id="UP000502706"/>
    </source>
</evidence>
<evidence type="ECO:0000259" key="4">
    <source>
        <dbReference type="Pfam" id="PF00891"/>
    </source>
</evidence>
<name>A0A6G8PYE0_9ACTN</name>
<dbReference type="EMBL" id="CP045121">
    <property type="protein sequence ID" value="QIN79264.1"/>
    <property type="molecule type" value="Genomic_DNA"/>
</dbReference>
<dbReference type="PROSITE" id="PS51683">
    <property type="entry name" value="SAM_OMT_II"/>
    <property type="match status" value="1"/>
</dbReference>
<evidence type="ECO:0000256" key="3">
    <source>
        <dbReference type="ARBA" id="ARBA00022691"/>
    </source>
</evidence>
<dbReference type="RefSeq" id="WP_166396926.1">
    <property type="nucleotide sequence ID" value="NZ_CP045121.1"/>
</dbReference>
<gene>
    <name evidence="5" type="ORF">GBA65_12885</name>
</gene>
<dbReference type="Gene3D" id="1.10.10.10">
    <property type="entry name" value="Winged helix-like DNA-binding domain superfamily/Winged helix DNA-binding domain"/>
    <property type="match status" value="1"/>
</dbReference>
<reference evidence="5 6" key="1">
    <citation type="submission" date="2019-10" db="EMBL/GenBank/DDBJ databases">
        <title>Rubrobacter sp nov SCSIO 52915 isolated from a deep-sea sediment in the South China Sea.</title>
        <authorList>
            <person name="Chen R.W."/>
        </authorList>
    </citation>
    <scope>NUCLEOTIDE SEQUENCE [LARGE SCALE GENOMIC DNA]</scope>
    <source>
        <strain evidence="5 6">SCSIO 52915</strain>
    </source>
</reference>
<dbReference type="Proteomes" id="UP000502706">
    <property type="component" value="Chromosome"/>
</dbReference>
<dbReference type="SUPFAM" id="SSF53335">
    <property type="entry name" value="S-adenosyl-L-methionine-dependent methyltransferases"/>
    <property type="match status" value="1"/>
</dbReference>
<dbReference type="SUPFAM" id="SSF46785">
    <property type="entry name" value="Winged helix' DNA-binding domain"/>
    <property type="match status" value="1"/>
</dbReference>
<proteinExistence type="predicted"/>
<evidence type="ECO:0000256" key="2">
    <source>
        <dbReference type="ARBA" id="ARBA00022679"/>
    </source>
</evidence>
<keyword evidence="6" id="KW-1185">Reference proteome</keyword>
<evidence type="ECO:0000313" key="5">
    <source>
        <dbReference type="EMBL" id="QIN79264.1"/>
    </source>
</evidence>
<keyword evidence="3" id="KW-0949">S-adenosyl-L-methionine</keyword>
<dbReference type="InterPro" id="IPR001077">
    <property type="entry name" value="COMT_C"/>
</dbReference>